<protein>
    <submittedName>
        <fullName evidence="2">Uncharacterized protein</fullName>
    </submittedName>
</protein>
<accession>A0ABD1CQ92</accession>
<dbReference type="AlphaFoldDB" id="A0ABD1CQ92"/>
<dbReference type="Proteomes" id="UP001562425">
    <property type="component" value="Unassembled WGS sequence"/>
</dbReference>
<reference evidence="2 3" key="1">
    <citation type="submission" date="2024-05" db="EMBL/GenBank/DDBJ databases">
        <title>Culex pipiens pipiens assembly and annotation.</title>
        <authorList>
            <person name="Alout H."/>
            <person name="Durand T."/>
        </authorList>
    </citation>
    <scope>NUCLEOTIDE SEQUENCE [LARGE SCALE GENOMIC DNA]</scope>
    <source>
        <strain evidence="2">HA-2024</strain>
        <tissue evidence="2">Whole body</tissue>
    </source>
</reference>
<organism evidence="2 3">
    <name type="scientific">Culex pipiens pipiens</name>
    <name type="common">Northern house mosquito</name>
    <dbReference type="NCBI Taxonomy" id="38569"/>
    <lineage>
        <taxon>Eukaryota</taxon>
        <taxon>Metazoa</taxon>
        <taxon>Ecdysozoa</taxon>
        <taxon>Arthropoda</taxon>
        <taxon>Hexapoda</taxon>
        <taxon>Insecta</taxon>
        <taxon>Pterygota</taxon>
        <taxon>Neoptera</taxon>
        <taxon>Endopterygota</taxon>
        <taxon>Diptera</taxon>
        <taxon>Nematocera</taxon>
        <taxon>Culicoidea</taxon>
        <taxon>Culicidae</taxon>
        <taxon>Culicinae</taxon>
        <taxon>Culicini</taxon>
        <taxon>Culex</taxon>
        <taxon>Culex</taxon>
    </lineage>
</organism>
<proteinExistence type="predicted"/>
<keyword evidence="3" id="KW-1185">Reference proteome</keyword>
<dbReference type="EMBL" id="JBEHCU010010440">
    <property type="protein sequence ID" value="KAL1378227.1"/>
    <property type="molecule type" value="Genomic_DNA"/>
</dbReference>
<comment type="caution">
    <text evidence="2">The sequence shown here is derived from an EMBL/GenBank/DDBJ whole genome shotgun (WGS) entry which is preliminary data.</text>
</comment>
<feature type="compositionally biased region" description="Polar residues" evidence="1">
    <location>
        <begin position="83"/>
        <end position="98"/>
    </location>
</feature>
<name>A0ABD1CQ92_CULPP</name>
<gene>
    <name evidence="2" type="ORF">pipiens_015728</name>
</gene>
<evidence type="ECO:0000256" key="1">
    <source>
        <dbReference type="SAM" id="MobiDB-lite"/>
    </source>
</evidence>
<evidence type="ECO:0000313" key="2">
    <source>
        <dbReference type="EMBL" id="KAL1378227.1"/>
    </source>
</evidence>
<feature type="region of interest" description="Disordered" evidence="1">
    <location>
        <begin position="75"/>
        <end position="98"/>
    </location>
</feature>
<sequence>MVQTFLTAAPVKIPNMNVVILTWRRSLKSAIKASLVLLVHDKNVYNCATKNKTGHGSTKTVLLTGELLRLADLSFEQPGTPPNKFTTSPNSRTTPVTG</sequence>
<evidence type="ECO:0000313" key="3">
    <source>
        <dbReference type="Proteomes" id="UP001562425"/>
    </source>
</evidence>